<comment type="subcellular location">
    <subcellularLocation>
        <location evidence="1">Membrane</location>
        <topology evidence="1">Multi-pass membrane protein</topology>
    </subcellularLocation>
</comment>
<dbReference type="GO" id="GO:0005524">
    <property type="term" value="F:ATP binding"/>
    <property type="evidence" value="ECO:0007669"/>
    <property type="project" value="InterPro"/>
</dbReference>
<dbReference type="STRING" id="42251.A0A2T6ZHZ2"/>
<dbReference type="GO" id="GO:0016887">
    <property type="term" value="F:ATP hydrolysis activity"/>
    <property type="evidence" value="ECO:0007669"/>
    <property type="project" value="InterPro"/>
</dbReference>
<dbReference type="Pfam" id="PF06422">
    <property type="entry name" value="PDR_CDR"/>
    <property type="match status" value="1"/>
</dbReference>
<dbReference type="EMBL" id="NESQ01000250">
    <property type="protein sequence ID" value="PUU75118.1"/>
    <property type="molecule type" value="Genomic_DNA"/>
</dbReference>
<evidence type="ECO:0000256" key="2">
    <source>
        <dbReference type="ARBA" id="ARBA00006012"/>
    </source>
</evidence>
<dbReference type="InterPro" id="IPR013525">
    <property type="entry name" value="ABC2_TM"/>
</dbReference>
<dbReference type="Gene3D" id="3.40.50.300">
    <property type="entry name" value="P-loop containing nucleotide triphosphate hydrolases"/>
    <property type="match status" value="1"/>
</dbReference>
<evidence type="ECO:0000259" key="9">
    <source>
        <dbReference type="PROSITE" id="PS50893"/>
    </source>
</evidence>
<dbReference type="GO" id="GO:0016020">
    <property type="term" value="C:membrane"/>
    <property type="evidence" value="ECO:0007669"/>
    <property type="project" value="UniProtKB-SubCell"/>
</dbReference>
<dbReference type="InterPro" id="IPR017871">
    <property type="entry name" value="ABC_transporter-like_CS"/>
</dbReference>
<evidence type="ECO:0000313" key="11">
    <source>
        <dbReference type="Proteomes" id="UP000244722"/>
    </source>
</evidence>
<dbReference type="InterPro" id="IPR010929">
    <property type="entry name" value="PDR_CDR_ABC"/>
</dbReference>
<protein>
    <submittedName>
        <fullName evidence="10">ABC-2 type transporter-domain-containing protein</fullName>
    </submittedName>
</protein>
<dbReference type="PANTHER" id="PTHR19241">
    <property type="entry name" value="ATP-BINDING CASSETTE TRANSPORTER"/>
    <property type="match status" value="1"/>
</dbReference>
<feature type="domain" description="ABC transporter" evidence="9">
    <location>
        <begin position="165"/>
        <end position="418"/>
    </location>
</feature>
<evidence type="ECO:0000256" key="5">
    <source>
        <dbReference type="ARBA" id="ARBA00022989"/>
    </source>
</evidence>
<dbReference type="CDD" id="cd03233">
    <property type="entry name" value="ABCG_PDR_domain1"/>
    <property type="match status" value="1"/>
</dbReference>
<name>A0A2T6ZHZ2_TUBBO</name>
<feature type="compositionally biased region" description="Polar residues" evidence="7">
    <location>
        <begin position="786"/>
        <end position="810"/>
    </location>
</feature>
<dbReference type="InterPro" id="IPR029481">
    <property type="entry name" value="ABC_trans_N"/>
</dbReference>
<evidence type="ECO:0000256" key="3">
    <source>
        <dbReference type="ARBA" id="ARBA00022448"/>
    </source>
</evidence>
<evidence type="ECO:0000256" key="6">
    <source>
        <dbReference type="ARBA" id="ARBA00023136"/>
    </source>
</evidence>
<keyword evidence="4 8" id="KW-0812">Transmembrane</keyword>
<keyword evidence="11" id="KW-1185">Reference proteome</keyword>
<evidence type="ECO:0000256" key="8">
    <source>
        <dbReference type="SAM" id="Phobius"/>
    </source>
</evidence>
<proteinExistence type="inferred from homology"/>
<feature type="compositionally biased region" description="Basic residues" evidence="7">
    <location>
        <begin position="850"/>
        <end position="860"/>
    </location>
</feature>
<dbReference type="Pfam" id="PF01061">
    <property type="entry name" value="ABC2_membrane"/>
    <property type="match status" value="1"/>
</dbReference>
<keyword evidence="3" id="KW-0813">Transport</keyword>
<gene>
    <name evidence="10" type="ORF">B9Z19DRAFT_996175</name>
</gene>
<dbReference type="InterPro" id="IPR003439">
    <property type="entry name" value="ABC_transporter-like_ATP-bd"/>
</dbReference>
<dbReference type="PROSITE" id="PS00211">
    <property type="entry name" value="ABC_TRANSPORTER_1"/>
    <property type="match status" value="1"/>
</dbReference>
<evidence type="ECO:0000256" key="4">
    <source>
        <dbReference type="ARBA" id="ARBA00022692"/>
    </source>
</evidence>
<feature type="region of interest" description="Disordered" evidence="7">
    <location>
        <begin position="1"/>
        <end position="29"/>
    </location>
</feature>
<dbReference type="Pfam" id="PF00005">
    <property type="entry name" value="ABC_tran"/>
    <property type="match status" value="1"/>
</dbReference>
<feature type="compositionally biased region" description="Polar residues" evidence="7">
    <location>
        <begin position="818"/>
        <end position="836"/>
    </location>
</feature>
<feature type="region of interest" description="Disordered" evidence="7">
    <location>
        <begin position="786"/>
        <end position="878"/>
    </location>
</feature>
<comment type="caution">
    <text evidence="10">The sequence shown here is derived from an EMBL/GenBank/DDBJ whole genome shotgun (WGS) entry which is preliminary data.</text>
</comment>
<dbReference type="InterPro" id="IPR034001">
    <property type="entry name" value="ABCG_PDR_1"/>
</dbReference>
<dbReference type="Pfam" id="PF14510">
    <property type="entry name" value="ABC_trans_N"/>
    <property type="match status" value="1"/>
</dbReference>
<feature type="transmembrane region" description="Helical" evidence="8">
    <location>
        <begin position="669"/>
        <end position="688"/>
    </location>
</feature>
<dbReference type="PROSITE" id="PS50893">
    <property type="entry name" value="ABC_TRANSPORTER_2"/>
    <property type="match status" value="1"/>
</dbReference>
<feature type="region of interest" description="Disordered" evidence="7">
    <location>
        <begin position="54"/>
        <end position="90"/>
    </location>
</feature>
<dbReference type="InterPro" id="IPR027417">
    <property type="entry name" value="P-loop_NTPase"/>
</dbReference>
<evidence type="ECO:0000313" key="10">
    <source>
        <dbReference type="EMBL" id="PUU75118.1"/>
    </source>
</evidence>
<dbReference type="GO" id="GO:0140359">
    <property type="term" value="F:ABC-type transporter activity"/>
    <property type="evidence" value="ECO:0007669"/>
    <property type="project" value="InterPro"/>
</dbReference>
<feature type="transmembrane region" description="Helical" evidence="8">
    <location>
        <begin position="533"/>
        <end position="550"/>
    </location>
</feature>
<dbReference type="SUPFAM" id="SSF52540">
    <property type="entry name" value="P-loop containing nucleoside triphosphate hydrolases"/>
    <property type="match status" value="1"/>
</dbReference>
<accession>A0A2T6ZHZ2</accession>
<evidence type="ECO:0000256" key="1">
    <source>
        <dbReference type="ARBA" id="ARBA00004141"/>
    </source>
</evidence>
<organism evidence="10 11">
    <name type="scientific">Tuber borchii</name>
    <name type="common">White truffle</name>
    <dbReference type="NCBI Taxonomy" id="42251"/>
    <lineage>
        <taxon>Eukaryota</taxon>
        <taxon>Fungi</taxon>
        <taxon>Dikarya</taxon>
        <taxon>Ascomycota</taxon>
        <taxon>Pezizomycotina</taxon>
        <taxon>Pezizomycetes</taxon>
        <taxon>Pezizales</taxon>
        <taxon>Tuberaceae</taxon>
        <taxon>Tuber</taxon>
    </lineage>
</organism>
<keyword evidence="5 8" id="KW-1133">Transmembrane helix</keyword>
<dbReference type="OrthoDB" id="245989at2759"/>
<feature type="transmembrane region" description="Helical" evidence="8">
    <location>
        <begin position="612"/>
        <end position="632"/>
    </location>
</feature>
<reference evidence="10 11" key="1">
    <citation type="submission" date="2017-04" db="EMBL/GenBank/DDBJ databases">
        <title>Draft genome sequence of Tuber borchii Vittad., a whitish edible truffle.</title>
        <authorList>
            <consortium name="DOE Joint Genome Institute"/>
            <person name="Murat C."/>
            <person name="Kuo A."/>
            <person name="Barry K.W."/>
            <person name="Clum A."/>
            <person name="Dockter R.B."/>
            <person name="Fauchery L."/>
            <person name="Iotti M."/>
            <person name="Kohler A."/>
            <person name="Labutti K."/>
            <person name="Lindquist E.A."/>
            <person name="Lipzen A."/>
            <person name="Ohm R.A."/>
            <person name="Wang M."/>
            <person name="Grigoriev I.V."/>
            <person name="Zambonelli A."/>
            <person name="Martin F.M."/>
        </authorList>
    </citation>
    <scope>NUCLEOTIDE SEQUENCE [LARGE SCALE GENOMIC DNA]</scope>
    <source>
        <strain evidence="10 11">Tbo3840</strain>
    </source>
</reference>
<dbReference type="Proteomes" id="UP000244722">
    <property type="component" value="Unassembled WGS sequence"/>
</dbReference>
<sequence length="878" mass="98235">MAEEEENREKGFSGIEPMQSASPRGSRYHWWGDEPINIDEALLDFEELRRALSQATRQSSRPNSHRGSRVIPTSRRTSRQIDDVEEDPEQAGVANVHGFDLEEYLQRSNQEAYNSGIISKKIGVSFRNLSVSGTGSGYAVVSTFLDEFLTLFGKSILERGWGYGRKAASRVRGGGGGGGDVKYIIQGFSGVVRPGEMLLVLGRPGSGTSTFLRALTNQRREFTSIEGDIHYSGVPFELAEGRYRGEILFNSEEDIHHPTLTVQQTLKFALSTKTPATRIPGLSRDAFVQQMLELFAKMFGMMHTLNTMVGNQFIRGVSGGERKRVSIIEALASRATVNAWDNSTRGLDSSTAVDYIHALRILSTLTHSTNIVTLYQAGEQIYKEFDKVCVIDNGRQIYYGPGCAATSYFESIGFHRNPRSTTADFLTSVTDPNKRRVKPGWEGKVPLTPLELETAFRNSSHWTALQEELTAYDEELRSGRDARDFRDAVKQDKSRRSGKGSPYVVSLPRQIWYLTKRDFQLRMQDKVAMGSRFFNTLVLALLIGSLFFGINRTSQGTFKVGGTLFFNIVLIGWMQMYEAIDMTVGRSITSKHTTFAFYRPSALVLAKTLVDLPILAVQCSLYTVILYFMAALEVNAGKFFLNLLFVFTCTVCLTAFNRAVGAFSKDLNVAIRTAFFGLHVMIFFTGYLQPEPNMKSWVFKWIYWAQPLTYCLEALMVNQLEGVFIKCSEADLIPGIPSASIANKVCHMAGAKPGTEFVSGTDFLQASWGYKRANVWRNFGINTEYQARPQGNTRNDQSPRIITPKQTKTASSSSPSSQYPTLATRQKVNSPRQQRTLAPAVVLVHPRTPASKKRRKKRIKTEKWRKAPTTPGKTQPTP</sequence>
<evidence type="ECO:0000256" key="7">
    <source>
        <dbReference type="SAM" id="MobiDB-lite"/>
    </source>
</evidence>
<keyword evidence="6 8" id="KW-0472">Membrane</keyword>
<feature type="transmembrane region" description="Helical" evidence="8">
    <location>
        <begin position="557"/>
        <end position="576"/>
    </location>
</feature>
<feature type="transmembrane region" description="Helical" evidence="8">
    <location>
        <begin position="639"/>
        <end position="657"/>
    </location>
</feature>
<dbReference type="AlphaFoldDB" id="A0A2T6ZHZ2"/>
<comment type="similarity">
    <text evidence="2">Belongs to the ABC transporter superfamily. ABCG family. PDR (TC 3.A.1.205) subfamily.</text>
</comment>